<evidence type="ECO:0000256" key="3">
    <source>
        <dbReference type="ARBA" id="ARBA00023125"/>
    </source>
</evidence>
<keyword evidence="8" id="KW-1185">Reference proteome</keyword>
<accession>A0A437R9B1</accession>
<dbReference type="InterPro" id="IPR046668">
    <property type="entry name" value="DUF6538"/>
</dbReference>
<evidence type="ECO:0000313" key="7">
    <source>
        <dbReference type="EMBL" id="RVU43386.1"/>
    </source>
</evidence>
<dbReference type="GO" id="GO:0015074">
    <property type="term" value="P:DNA integration"/>
    <property type="evidence" value="ECO:0007669"/>
    <property type="project" value="UniProtKB-KW"/>
</dbReference>
<feature type="region of interest" description="Disordered" evidence="5">
    <location>
        <begin position="587"/>
        <end position="608"/>
    </location>
</feature>
<proteinExistence type="inferred from homology"/>
<keyword evidence="3" id="KW-0238">DNA-binding</keyword>
<protein>
    <submittedName>
        <fullName evidence="7">Site-specific integrase</fullName>
    </submittedName>
</protein>
<dbReference type="InterPro" id="IPR050090">
    <property type="entry name" value="Tyrosine_recombinase_XerCD"/>
</dbReference>
<dbReference type="EMBL" id="SACR01000007">
    <property type="protein sequence ID" value="RVU43386.1"/>
    <property type="molecule type" value="Genomic_DNA"/>
</dbReference>
<evidence type="ECO:0000256" key="2">
    <source>
        <dbReference type="ARBA" id="ARBA00022908"/>
    </source>
</evidence>
<dbReference type="PANTHER" id="PTHR30349">
    <property type="entry name" value="PHAGE INTEGRASE-RELATED"/>
    <property type="match status" value="1"/>
</dbReference>
<sequence>MAAKPARLARNRHGTFTFRWIVPVPLRERVGARREIRVSLRTKDCRTARILALELNLELERLRATMSKDPTADLRHLLNPLTLKLPGGIEAEIQNDNDLRLFQSFLTQNGDLRDALMQAIRRGEDPGKAMAGLVQDLKQAASGAHRVARPTPVVDAIQQFVAATNAGSAAEVTRGTRSTPGEKLRTLTMLLDDLAAQGRDRKAVCVHEVTRSDVKGFVDRYAKRPSKAARVALADRKRAATSSEDTAAEPTKAELKTLNARTIKKALGHLQDFFVQALANDWIAINPIDEAFNRATAQYRVISSKEKKSNHYDLFDEAEIQGIFEPRRYLRNLNAADDFWVPLLALFSGARAGELVGLRVADIVLDAPSQLWVINITEDLNDSDGPKTQNSVRRIPIASALVELGFLKYAEKLRLAGAQALFPHRPMNKTRKNDPSKHLSRVYSNHLRDCDLKTAKKVFHSFRHTAITRMHVRGVPVGDAELIVGHASQDTELRLQAGRGAAGNRGNATHLDTYVDAAAFADNDKPLLLRLREHVDRCLTFGIDFAGLKEAAAIVQELTVLEGKQWKSGWHANSHKVAQTMTERVAGACGRPADADSPAPAEPGAARA</sequence>
<evidence type="ECO:0000313" key="8">
    <source>
        <dbReference type="Proteomes" id="UP000285575"/>
    </source>
</evidence>
<dbReference type="GO" id="GO:0006310">
    <property type="term" value="P:DNA recombination"/>
    <property type="evidence" value="ECO:0007669"/>
    <property type="project" value="UniProtKB-KW"/>
</dbReference>
<evidence type="ECO:0000256" key="4">
    <source>
        <dbReference type="ARBA" id="ARBA00023172"/>
    </source>
</evidence>
<evidence type="ECO:0000259" key="6">
    <source>
        <dbReference type="PROSITE" id="PS51898"/>
    </source>
</evidence>
<dbReference type="RefSeq" id="WP_128230670.1">
    <property type="nucleotide sequence ID" value="NZ_SACR01000007.1"/>
</dbReference>
<dbReference type="GO" id="GO:0003677">
    <property type="term" value="F:DNA binding"/>
    <property type="evidence" value="ECO:0007669"/>
    <property type="project" value="UniProtKB-KW"/>
</dbReference>
<gene>
    <name evidence="7" type="ORF">EOE66_20835</name>
</gene>
<name>A0A437R9B1_9BURK</name>
<dbReference type="Gene3D" id="1.10.443.10">
    <property type="entry name" value="Intergrase catalytic core"/>
    <property type="match status" value="1"/>
</dbReference>
<dbReference type="InterPro" id="IPR011010">
    <property type="entry name" value="DNA_brk_join_enz"/>
</dbReference>
<dbReference type="CDD" id="cd01184">
    <property type="entry name" value="INT_C_like_1"/>
    <property type="match status" value="1"/>
</dbReference>
<dbReference type="InterPro" id="IPR013762">
    <property type="entry name" value="Integrase-like_cat_sf"/>
</dbReference>
<keyword evidence="2" id="KW-0229">DNA integration</keyword>
<dbReference type="PANTHER" id="PTHR30349:SF41">
    <property type="entry name" value="INTEGRASE_RECOMBINASE PROTEIN MJ0367-RELATED"/>
    <property type="match status" value="1"/>
</dbReference>
<dbReference type="Pfam" id="PF20172">
    <property type="entry name" value="DUF6538"/>
    <property type="match status" value="1"/>
</dbReference>
<organism evidence="7 8">
    <name type="scientific">Rubrivivax rivuli</name>
    <dbReference type="NCBI Taxonomy" id="1862385"/>
    <lineage>
        <taxon>Bacteria</taxon>
        <taxon>Pseudomonadati</taxon>
        <taxon>Pseudomonadota</taxon>
        <taxon>Betaproteobacteria</taxon>
        <taxon>Burkholderiales</taxon>
        <taxon>Sphaerotilaceae</taxon>
        <taxon>Rubrivivax</taxon>
    </lineage>
</organism>
<reference evidence="7 8" key="1">
    <citation type="submission" date="2019-01" db="EMBL/GenBank/DDBJ databases">
        <authorList>
            <person name="Chen W.-M."/>
        </authorList>
    </citation>
    <scope>NUCLEOTIDE SEQUENCE [LARGE SCALE GENOMIC DNA]</scope>
    <source>
        <strain evidence="7 8">KYPY4</strain>
    </source>
</reference>
<comment type="caution">
    <text evidence="7">The sequence shown here is derived from an EMBL/GenBank/DDBJ whole genome shotgun (WGS) entry which is preliminary data.</text>
</comment>
<dbReference type="Proteomes" id="UP000285575">
    <property type="component" value="Unassembled WGS sequence"/>
</dbReference>
<keyword evidence="4" id="KW-0233">DNA recombination</keyword>
<dbReference type="OrthoDB" id="9784724at2"/>
<evidence type="ECO:0000256" key="5">
    <source>
        <dbReference type="SAM" id="MobiDB-lite"/>
    </source>
</evidence>
<feature type="domain" description="Tyr recombinase" evidence="6">
    <location>
        <begin position="310"/>
        <end position="528"/>
    </location>
</feature>
<comment type="similarity">
    <text evidence="1">Belongs to the 'phage' integrase family.</text>
</comment>
<evidence type="ECO:0000256" key="1">
    <source>
        <dbReference type="ARBA" id="ARBA00008857"/>
    </source>
</evidence>
<dbReference type="InterPro" id="IPR002104">
    <property type="entry name" value="Integrase_catalytic"/>
</dbReference>
<dbReference type="PROSITE" id="PS51898">
    <property type="entry name" value="TYR_RECOMBINASE"/>
    <property type="match status" value="1"/>
</dbReference>
<dbReference type="AlphaFoldDB" id="A0A437R9B1"/>
<dbReference type="Pfam" id="PF00589">
    <property type="entry name" value="Phage_integrase"/>
    <property type="match status" value="1"/>
</dbReference>
<feature type="compositionally biased region" description="Low complexity" evidence="5">
    <location>
        <begin position="595"/>
        <end position="608"/>
    </location>
</feature>
<dbReference type="SUPFAM" id="SSF56349">
    <property type="entry name" value="DNA breaking-rejoining enzymes"/>
    <property type="match status" value="1"/>
</dbReference>